<dbReference type="InterPro" id="IPR017853">
    <property type="entry name" value="GH"/>
</dbReference>
<dbReference type="Proteomes" id="UP000315700">
    <property type="component" value="Chromosome"/>
</dbReference>
<reference evidence="1 2" key="1">
    <citation type="submission" date="2019-02" db="EMBL/GenBank/DDBJ databases">
        <title>Deep-cultivation of Planctomycetes and their phenomic and genomic characterization uncovers novel biology.</title>
        <authorList>
            <person name="Wiegand S."/>
            <person name="Jogler M."/>
            <person name="Boedeker C."/>
            <person name="Pinto D."/>
            <person name="Vollmers J."/>
            <person name="Rivas-Marin E."/>
            <person name="Kohn T."/>
            <person name="Peeters S.H."/>
            <person name="Heuer A."/>
            <person name="Rast P."/>
            <person name="Oberbeckmann S."/>
            <person name="Bunk B."/>
            <person name="Jeske O."/>
            <person name="Meyerdierks A."/>
            <person name="Storesund J.E."/>
            <person name="Kallscheuer N."/>
            <person name="Luecker S."/>
            <person name="Lage O.M."/>
            <person name="Pohl T."/>
            <person name="Merkel B.J."/>
            <person name="Hornburger P."/>
            <person name="Mueller R.-W."/>
            <person name="Bruemmer F."/>
            <person name="Labrenz M."/>
            <person name="Spormann A.M."/>
            <person name="Op den Camp H."/>
            <person name="Overmann J."/>
            <person name="Amann R."/>
            <person name="Jetten M.S.M."/>
            <person name="Mascher T."/>
            <person name="Medema M.H."/>
            <person name="Devos D.P."/>
            <person name="Kaster A.-K."/>
            <person name="Ovreas L."/>
            <person name="Rohde M."/>
            <person name="Galperin M.Y."/>
            <person name="Jogler C."/>
        </authorList>
    </citation>
    <scope>NUCLEOTIDE SEQUENCE [LARGE SCALE GENOMIC DNA]</scope>
    <source>
        <strain evidence="1 2">Pan44</strain>
    </source>
</reference>
<evidence type="ECO:0000313" key="1">
    <source>
        <dbReference type="EMBL" id="QDT55984.1"/>
    </source>
</evidence>
<organism evidence="1 2">
    <name type="scientific">Caulifigura coniformis</name>
    <dbReference type="NCBI Taxonomy" id="2527983"/>
    <lineage>
        <taxon>Bacteria</taxon>
        <taxon>Pseudomonadati</taxon>
        <taxon>Planctomycetota</taxon>
        <taxon>Planctomycetia</taxon>
        <taxon>Planctomycetales</taxon>
        <taxon>Planctomycetaceae</taxon>
        <taxon>Caulifigura</taxon>
    </lineage>
</organism>
<dbReference type="RefSeq" id="WP_231754108.1">
    <property type="nucleotide sequence ID" value="NZ_CP036271.1"/>
</dbReference>
<dbReference type="EMBL" id="CP036271">
    <property type="protein sequence ID" value="QDT55984.1"/>
    <property type="molecule type" value="Genomic_DNA"/>
</dbReference>
<dbReference type="SUPFAM" id="SSF51445">
    <property type="entry name" value="(Trans)glycosidases"/>
    <property type="match status" value="1"/>
</dbReference>
<dbReference type="Gene3D" id="3.20.20.80">
    <property type="entry name" value="Glycosidases"/>
    <property type="match status" value="1"/>
</dbReference>
<protein>
    <recommendedName>
        <fullName evidence="3">Glycosyl hydrolase-like 10 domain-containing protein</fullName>
    </recommendedName>
</protein>
<dbReference type="InterPro" id="IPR006311">
    <property type="entry name" value="TAT_signal"/>
</dbReference>
<evidence type="ECO:0000313" key="2">
    <source>
        <dbReference type="Proteomes" id="UP000315700"/>
    </source>
</evidence>
<proteinExistence type="predicted"/>
<name>A0A517SIL8_9PLAN</name>
<accession>A0A517SIL8</accession>
<dbReference type="PROSITE" id="PS51318">
    <property type="entry name" value="TAT"/>
    <property type="match status" value="1"/>
</dbReference>
<gene>
    <name evidence="1" type="ORF">Pan44_40330</name>
</gene>
<dbReference type="InParanoid" id="A0A517SIL8"/>
<keyword evidence="2" id="KW-1185">Reference proteome</keyword>
<evidence type="ECO:0008006" key="3">
    <source>
        <dbReference type="Google" id="ProtNLM"/>
    </source>
</evidence>
<dbReference type="AlphaFoldDB" id="A0A517SIL8"/>
<dbReference type="KEGG" id="ccos:Pan44_40330"/>
<sequence>MTTRTTSNALSRRDALARCAAGSLAVAGFHSLRSAGVAEANDERPLVARSHVAIRGIYGGYPSAIFERGQKPDDYGVNAVWIGSGGLNQAEINRCHKLGVKVFAEFNSMHHAAFLKQHPDAAPIGIDGKPSPPPEGWQGVSPFHAGYRQERMAEFQRVLETFEIDGIWLDYHHAHASWERDTPLMPDTDFSPAALEQFAKSTGIVLPAKVSEASTQLLGPLRNAWTEFRCNVFTDWVREYREILNATRPGALLGTFHCPWSQEDYDGAIRHKLAIDLPAQAKYIDVFSIMPYHARFGHPQDVSWISRQTAALGKLLNLTGARNELQKIWPIVQLADWGETVKAAQVQDIIDHGTRKPSTGVMVFHWSGVSKQWDKVDAMGKAYEAIRG</sequence>